<keyword evidence="2" id="KW-0812">Transmembrane</keyword>
<organism evidence="3 4">
    <name type="scientific">Branchiostoma lanceolatum</name>
    <name type="common">Common lancelet</name>
    <name type="synonym">Amphioxus lanceolatum</name>
    <dbReference type="NCBI Taxonomy" id="7740"/>
    <lineage>
        <taxon>Eukaryota</taxon>
        <taxon>Metazoa</taxon>
        <taxon>Chordata</taxon>
        <taxon>Cephalochordata</taxon>
        <taxon>Leptocardii</taxon>
        <taxon>Amphioxiformes</taxon>
        <taxon>Branchiostomatidae</taxon>
        <taxon>Branchiostoma</taxon>
    </lineage>
</organism>
<feature type="region of interest" description="Disordered" evidence="1">
    <location>
        <begin position="1"/>
        <end position="32"/>
    </location>
</feature>
<keyword evidence="4" id="KW-1185">Reference proteome</keyword>
<dbReference type="EMBL" id="OV696687">
    <property type="protein sequence ID" value="CAH1254879.1"/>
    <property type="molecule type" value="Genomic_DNA"/>
</dbReference>
<feature type="compositionally biased region" description="Basic and acidic residues" evidence="1">
    <location>
        <begin position="165"/>
        <end position="176"/>
    </location>
</feature>
<feature type="region of interest" description="Disordered" evidence="1">
    <location>
        <begin position="214"/>
        <end position="293"/>
    </location>
</feature>
<accession>A0A8J9ZK35</accession>
<gene>
    <name evidence="3" type="primary">Hypp1428</name>
    <name evidence="3" type="ORF">BLAG_LOCUS14120</name>
</gene>
<feature type="compositionally biased region" description="Basic residues" evidence="1">
    <location>
        <begin position="1"/>
        <end position="18"/>
    </location>
</feature>
<proteinExistence type="predicted"/>
<protein>
    <submittedName>
        <fullName evidence="3">Hypp1428 protein</fullName>
    </submittedName>
</protein>
<sequence length="337" mass="36808">MSRKRRARGKAQARRRPKTAVAASFPPNQEGLSDRSSRLYLWAAMATVVLVATAGAIVIASGSTTTAEQATPRTPSAGVRWQDSIGDRHDPEEFEFSQYSQWESDRAATKPLLMMTLLQWRWMTTGRYHTTRTGDTRSYDAAGGLEIHGTEPVDNAQIPGLVPKNKVDGKDCDTKRQTSPNPPLMALFGVRHEEKHAPGALESTLHVDEGYLTDAPINDGYDDYRPQNSSVPYDQTSAPGGLGSDRTDSPTMDEVPSNQLNTDKGLDGQGAESVDGFPSQTTESNGGEHIVKNKIENTRVKKQGLSNLLRKADRTVFVIVGTFVAVSVTHQYLTHGL</sequence>
<feature type="transmembrane region" description="Helical" evidence="2">
    <location>
        <begin position="39"/>
        <end position="60"/>
    </location>
</feature>
<reference evidence="3" key="1">
    <citation type="submission" date="2022-01" db="EMBL/GenBank/DDBJ databases">
        <authorList>
            <person name="Braso-Vives M."/>
        </authorList>
    </citation>
    <scope>NUCLEOTIDE SEQUENCE</scope>
</reference>
<dbReference type="Proteomes" id="UP000838412">
    <property type="component" value="Chromosome 2"/>
</dbReference>
<feature type="compositionally biased region" description="Polar residues" evidence="1">
    <location>
        <begin position="226"/>
        <end position="238"/>
    </location>
</feature>
<evidence type="ECO:0000256" key="1">
    <source>
        <dbReference type="SAM" id="MobiDB-lite"/>
    </source>
</evidence>
<evidence type="ECO:0000313" key="4">
    <source>
        <dbReference type="Proteomes" id="UP000838412"/>
    </source>
</evidence>
<keyword evidence="2" id="KW-0472">Membrane</keyword>
<name>A0A8J9ZK35_BRALA</name>
<feature type="region of interest" description="Disordered" evidence="1">
    <location>
        <begin position="150"/>
        <end position="184"/>
    </location>
</feature>
<dbReference type="AlphaFoldDB" id="A0A8J9ZK35"/>
<evidence type="ECO:0000256" key="2">
    <source>
        <dbReference type="SAM" id="Phobius"/>
    </source>
</evidence>
<evidence type="ECO:0000313" key="3">
    <source>
        <dbReference type="EMBL" id="CAH1254879.1"/>
    </source>
</evidence>
<keyword evidence="2" id="KW-1133">Transmembrane helix</keyword>